<dbReference type="GeneID" id="81470050"/>
<evidence type="ECO:0000313" key="2">
    <source>
        <dbReference type="Proteomes" id="UP000515838"/>
    </source>
</evidence>
<proteinExistence type="predicted"/>
<dbReference type="AlphaFoldDB" id="A0A7G9TEM5"/>
<dbReference type="Proteomes" id="UP000515838">
    <property type="component" value="Chromosome"/>
</dbReference>
<sequence length="114" mass="12327">MTFDVGIGKCRSVQSDSVDVWVDGSIVRRLAPETKWQRDGISVLQVPSKLCSARHRVAIGEEVFLDTGLINANSAGKLDVDGSGDFARARLSMLVPVIDPAPTPPPPSRKASWR</sequence>
<organism evidence="1 2">
    <name type="scientific">Pseudoxanthomonas mexicana</name>
    <dbReference type="NCBI Taxonomy" id="128785"/>
    <lineage>
        <taxon>Bacteria</taxon>
        <taxon>Pseudomonadati</taxon>
        <taxon>Pseudomonadota</taxon>
        <taxon>Gammaproteobacteria</taxon>
        <taxon>Lysobacterales</taxon>
        <taxon>Lysobacteraceae</taxon>
        <taxon>Pseudoxanthomonas</taxon>
    </lineage>
</organism>
<accession>A0A7G9TEM5</accession>
<gene>
    <name evidence="1" type="ORF">IAE60_03670</name>
</gene>
<dbReference type="EMBL" id="CP060731">
    <property type="protein sequence ID" value="QNN78550.1"/>
    <property type="molecule type" value="Genomic_DNA"/>
</dbReference>
<evidence type="ECO:0000313" key="1">
    <source>
        <dbReference type="EMBL" id="QNN78550.1"/>
    </source>
</evidence>
<name>A0A7G9TEM5_PSEMX</name>
<reference evidence="1 2" key="1">
    <citation type="submission" date="2020-08" db="EMBL/GenBank/DDBJ databases">
        <title>Streptomycin Non-resistant strain, P. mexicana.</title>
        <authorList>
            <person name="Ganesh-Kumar S."/>
            <person name="Zhe T."/>
            <person name="Yu Z."/>
            <person name="Min Y."/>
        </authorList>
    </citation>
    <scope>NUCLEOTIDE SEQUENCE [LARGE SCALE GENOMIC DNA]</scope>
    <source>
        <strain evidence="1 2">GTZY2</strain>
    </source>
</reference>
<protein>
    <submittedName>
        <fullName evidence="1">Uncharacterized protein</fullName>
    </submittedName>
</protein>
<dbReference type="RefSeq" id="WP_187573915.1">
    <property type="nucleotide sequence ID" value="NZ_CP060731.1"/>
</dbReference>